<evidence type="ECO:0000256" key="6">
    <source>
        <dbReference type="ARBA" id="ARBA00023315"/>
    </source>
</evidence>
<feature type="domain" description="N-acetyltransferase" evidence="9">
    <location>
        <begin position="1"/>
        <end position="159"/>
    </location>
</feature>
<dbReference type="SUPFAM" id="SSF55729">
    <property type="entry name" value="Acyl-CoA N-acyltransferases (Nat)"/>
    <property type="match status" value="1"/>
</dbReference>
<dbReference type="AlphaFoldDB" id="A0A517ZXW6"/>
<sequence>MNFREPTLTDAVRITRLVRRCPPLDVNSHYLSLLLCRDFHATCVVAELDSQLAGFLSAYRPPGRNDTVFVWQVAVDPQHRSAGVASQMLDELLARPACGQVNWLETTVTPSNTSSQKLFRSLAARLETECNREDGFTADLFTEADPHEPEDLYRVGPFALNH</sequence>
<evidence type="ECO:0000259" key="9">
    <source>
        <dbReference type="PROSITE" id="PS51186"/>
    </source>
</evidence>
<dbReference type="EC" id="2.3.1.178" evidence="3 8"/>
<dbReference type="InterPro" id="IPR000182">
    <property type="entry name" value="GNAT_dom"/>
</dbReference>
<dbReference type="KEGG" id="sdyn:Mal52_58530"/>
<evidence type="ECO:0000256" key="7">
    <source>
        <dbReference type="ARBA" id="ARBA00048924"/>
    </source>
</evidence>
<comment type="similarity">
    <text evidence="2 8">Belongs to the acetyltransferase family. EctA subfamily.</text>
</comment>
<organism evidence="10 11">
    <name type="scientific">Symmachiella dynata</name>
    <dbReference type="NCBI Taxonomy" id="2527995"/>
    <lineage>
        <taxon>Bacteria</taxon>
        <taxon>Pseudomonadati</taxon>
        <taxon>Planctomycetota</taxon>
        <taxon>Planctomycetia</taxon>
        <taxon>Planctomycetales</taxon>
        <taxon>Planctomycetaceae</taxon>
        <taxon>Symmachiella</taxon>
    </lineage>
</organism>
<evidence type="ECO:0000256" key="8">
    <source>
        <dbReference type="RuleBase" id="RU365045"/>
    </source>
</evidence>
<evidence type="ECO:0000256" key="3">
    <source>
        <dbReference type="ARBA" id="ARBA00012355"/>
    </source>
</evidence>
<dbReference type="InterPro" id="IPR012772">
    <property type="entry name" value="Ectoine_EctA"/>
</dbReference>
<reference evidence="10 11" key="1">
    <citation type="submission" date="2019-02" db="EMBL/GenBank/DDBJ databases">
        <title>Deep-cultivation of Planctomycetes and their phenomic and genomic characterization uncovers novel biology.</title>
        <authorList>
            <person name="Wiegand S."/>
            <person name="Jogler M."/>
            <person name="Boedeker C."/>
            <person name="Pinto D."/>
            <person name="Vollmers J."/>
            <person name="Rivas-Marin E."/>
            <person name="Kohn T."/>
            <person name="Peeters S.H."/>
            <person name="Heuer A."/>
            <person name="Rast P."/>
            <person name="Oberbeckmann S."/>
            <person name="Bunk B."/>
            <person name="Jeske O."/>
            <person name="Meyerdierks A."/>
            <person name="Storesund J.E."/>
            <person name="Kallscheuer N."/>
            <person name="Luecker S."/>
            <person name="Lage O.M."/>
            <person name="Pohl T."/>
            <person name="Merkel B.J."/>
            <person name="Hornburger P."/>
            <person name="Mueller R.-W."/>
            <person name="Bruemmer F."/>
            <person name="Labrenz M."/>
            <person name="Spormann A.M."/>
            <person name="Op den Camp H."/>
            <person name="Overmann J."/>
            <person name="Amann R."/>
            <person name="Jetten M.S.M."/>
            <person name="Mascher T."/>
            <person name="Medema M.H."/>
            <person name="Devos D.P."/>
            <person name="Kaster A.-K."/>
            <person name="Ovreas L."/>
            <person name="Rohde M."/>
            <person name="Galperin M.Y."/>
            <person name="Jogler C."/>
        </authorList>
    </citation>
    <scope>NUCLEOTIDE SEQUENCE [LARGE SCALE GENOMIC DNA]</scope>
    <source>
        <strain evidence="10 11">Mal52</strain>
    </source>
</reference>
<dbReference type="EMBL" id="CP036276">
    <property type="protein sequence ID" value="QDU47324.1"/>
    <property type="molecule type" value="Genomic_DNA"/>
</dbReference>
<dbReference type="UniPathway" id="UPA00067">
    <property type="reaction ID" value="UER00122"/>
</dbReference>
<comment type="catalytic activity">
    <reaction evidence="7 8">
        <text>L-2,4-diaminobutanoate + acetyl-CoA = (2S)-4-acetamido-2-aminobutanoate + CoA + H(+)</text>
        <dbReference type="Rhea" id="RHEA:16901"/>
        <dbReference type="ChEBI" id="CHEBI:15378"/>
        <dbReference type="ChEBI" id="CHEBI:57287"/>
        <dbReference type="ChEBI" id="CHEBI:57288"/>
        <dbReference type="ChEBI" id="CHEBI:58761"/>
        <dbReference type="ChEBI" id="CHEBI:58929"/>
        <dbReference type="EC" id="2.3.1.178"/>
    </reaction>
</comment>
<proteinExistence type="inferred from homology"/>
<comment type="function">
    <text evidence="8">Catalyzes the acetylation of L-2,4-diaminobutyrate (DABA) to gamma-N-acetyl-alpha,gamma-diaminobutyric acid (ADABA) with acetyl coenzyme A.</text>
</comment>
<dbReference type="GO" id="GO:0019491">
    <property type="term" value="P:ectoine biosynthetic process"/>
    <property type="evidence" value="ECO:0007669"/>
    <property type="project" value="UniProtKB-UniPathway"/>
</dbReference>
<dbReference type="GO" id="GO:0033816">
    <property type="term" value="F:diaminobutyrate acetyltransferase activity"/>
    <property type="evidence" value="ECO:0007669"/>
    <property type="project" value="UniProtKB-EC"/>
</dbReference>
<evidence type="ECO:0000313" key="11">
    <source>
        <dbReference type="Proteomes" id="UP000319383"/>
    </source>
</evidence>
<dbReference type="NCBIfam" id="TIGR02406">
    <property type="entry name" value="ectoine_EctA"/>
    <property type="match status" value="1"/>
</dbReference>
<dbReference type="Gene3D" id="3.40.630.30">
    <property type="match status" value="1"/>
</dbReference>
<dbReference type="RefSeq" id="WP_197534515.1">
    <property type="nucleotide sequence ID" value="NZ_CP036276.1"/>
</dbReference>
<evidence type="ECO:0000256" key="1">
    <source>
        <dbReference type="ARBA" id="ARBA00004978"/>
    </source>
</evidence>
<dbReference type="Pfam" id="PF00583">
    <property type="entry name" value="Acetyltransf_1"/>
    <property type="match status" value="1"/>
</dbReference>
<dbReference type="PROSITE" id="PS51186">
    <property type="entry name" value="GNAT"/>
    <property type="match status" value="1"/>
</dbReference>
<dbReference type="InterPro" id="IPR017255">
    <property type="entry name" value="AcTrfase_GNAT_prd"/>
</dbReference>
<keyword evidence="5 8" id="KW-0808">Transferase</keyword>
<dbReference type="InterPro" id="IPR016181">
    <property type="entry name" value="Acyl_CoA_acyltransferase"/>
</dbReference>
<comment type="pathway">
    <text evidence="1 8">Amine and polyamine biosynthesis; ectoine biosynthesis; L-ectoine from L-aspartate 4-semialdehyde: step 2/3.</text>
</comment>
<gene>
    <name evidence="8 10" type="primary">ectA</name>
    <name evidence="10" type="ORF">Mal52_58530</name>
</gene>
<evidence type="ECO:0000313" key="10">
    <source>
        <dbReference type="EMBL" id="QDU47324.1"/>
    </source>
</evidence>
<protein>
    <recommendedName>
        <fullName evidence="4 8">L-2,4-diaminobutyric acid acetyltransferase</fullName>
        <shortName evidence="8">DABA acetyltransferase</shortName>
        <ecNumber evidence="3 8">2.3.1.178</ecNumber>
    </recommendedName>
</protein>
<keyword evidence="11" id="KW-1185">Reference proteome</keyword>
<name>A0A517ZXW6_9PLAN</name>
<evidence type="ECO:0000256" key="5">
    <source>
        <dbReference type="ARBA" id="ARBA00022679"/>
    </source>
</evidence>
<keyword evidence="6 8" id="KW-0012">Acyltransferase</keyword>
<dbReference type="PIRSF" id="PIRSF037663">
    <property type="entry name" value="Acetyltransf_GNAT_prd"/>
    <property type="match status" value="1"/>
</dbReference>
<dbReference type="Proteomes" id="UP000319383">
    <property type="component" value="Chromosome"/>
</dbReference>
<evidence type="ECO:0000256" key="2">
    <source>
        <dbReference type="ARBA" id="ARBA00010712"/>
    </source>
</evidence>
<evidence type="ECO:0000256" key="4">
    <source>
        <dbReference type="ARBA" id="ARBA00017935"/>
    </source>
</evidence>
<dbReference type="CDD" id="cd04301">
    <property type="entry name" value="NAT_SF"/>
    <property type="match status" value="1"/>
</dbReference>
<accession>A0A517ZXW6</accession>